<gene>
    <name evidence="3" type="ORF">HGA15_33620</name>
</gene>
<keyword evidence="1" id="KW-0175">Coiled coil</keyword>
<keyword evidence="4" id="KW-1185">Reference proteome</keyword>
<proteinExistence type="predicted"/>
<evidence type="ECO:0000313" key="3">
    <source>
        <dbReference type="EMBL" id="NKY60989.1"/>
    </source>
</evidence>
<dbReference type="Proteomes" id="UP000570678">
    <property type="component" value="Unassembled WGS sequence"/>
</dbReference>
<feature type="region of interest" description="Disordered" evidence="2">
    <location>
        <begin position="116"/>
        <end position="135"/>
    </location>
</feature>
<comment type="caution">
    <text evidence="3">The sequence shown here is derived from an EMBL/GenBank/DDBJ whole genome shotgun (WGS) entry which is preliminary data.</text>
</comment>
<feature type="region of interest" description="Disordered" evidence="2">
    <location>
        <begin position="1"/>
        <end position="20"/>
    </location>
</feature>
<reference evidence="3 4" key="1">
    <citation type="submission" date="2020-04" db="EMBL/GenBank/DDBJ databases">
        <title>MicrobeNet Type strains.</title>
        <authorList>
            <person name="Nicholson A.C."/>
        </authorList>
    </citation>
    <scope>NUCLEOTIDE SEQUENCE [LARGE SCALE GENOMIC DNA]</scope>
    <source>
        <strain evidence="3 4">JCM 3332</strain>
    </source>
</reference>
<sequence>MTSTEQTRTATTPDREDYDTEIFGTGEECGVCHFPTGRGEICGNVVYANGPKGRLPLYCGQEGQAHWQKENGTEGNSRHQSSLAGYPRKTLGMTKEDCAALAEAEAARRGIVRRAKSDTAPASAPAAEVAPAPTAPTGPVVPVDLSDALPDSPVEALAELAQLIVGRVVAARKEMETVRNAAEDRAAEIERENADRVEELAAQRAELEAEQEAAREITARAETAIREANEARLRTEGELDGARRRIAELESALEAAEQRRIAEVAEVRRVEREEFRMAMREFATTVRGETSAREAERTEDKPVTEEAVETMAKRVARNEITRRGPVWHIANAVAPRPAAAVLNRMQADGYLHLGSQGDPERVTLTDTYPGPRR</sequence>
<dbReference type="AlphaFoldDB" id="A0A846YVG1"/>
<feature type="compositionally biased region" description="Low complexity" evidence="2">
    <location>
        <begin position="119"/>
        <end position="135"/>
    </location>
</feature>
<feature type="coiled-coil region" evidence="1">
    <location>
        <begin position="172"/>
        <end position="273"/>
    </location>
</feature>
<protein>
    <submittedName>
        <fullName evidence="3">Uncharacterized protein</fullName>
    </submittedName>
</protein>
<evidence type="ECO:0000313" key="4">
    <source>
        <dbReference type="Proteomes" id="UP000570678"/>
    </source>
</evidence>
<feature type="region of interest" description="Disordered" evidence="2">
    <location>
        <begin position="351"/>
        <end position="373"/>
    </location>
</feature>
<feature type="compositionally biased region" description="Polar residues" evidence="2">
    <location>
        <begin position="1"/>
        <end position="12"/>
    </location>
</feature>
<dbReference type="EMBL" id="JAAXOT010000035">
    <property type="protein sequence ID" value="NKY60989.1"/>
    <property type="molecule type" value="Genomic_DNA"/>
</dbReference>
<accession>A0A846YVG1</accession>
<evidence type="ECO:0000256" key="1">
    <source>
        <dbReference type="SAM" id="Coils"/>
    </source>
</evidence>
<evidence type="ECO:0000256" key="2">
    <source>
        <dbReference type="SAM" id="MobiDB-lite"/>
    </source>
</evidence>
<name>A0A846YVG1_9NOCA</name>
<organism evidence="3 4">
    <name type="scientific">Nocardia flavorosea</name>
    <dbReference type="NCBI Taxonomy" id="53429"/>
    <lineage>
        <taxon>Bacteria</taxon>
        <taxon>Bacillati</taxon>
        <taxon>Actinomycetota</taxon>
        <taxon>Actinomycetes</taxon>
        <taxon>Mycobacteriales</taxon>
        <taxon>Nocardiaceae</taxon>
        <taxon>Nocardia</taxon>
    </lineage>
</organism>
<dbReference type="RefSeq" id="WP_062980342.1">
    <property type="nucleotide sequence ID" value="NZ_JAAXOT010000035.1"/>
</dbReference>